<organism evidence="2 3">
    <name type="scientific">Rhodovulum strictum</name>
    <dbReference type="NCBI Taxonomy" id="58314"/>
    <lineage>
        <taxon>Bacteria</taxon>
        <taxon>Pseudomonadati</taxon>
        <taxon>Pseudomonadota</taxon>
        <taxon>Alphaproteobacteria</taxon>
        <taxon>Rhodobacterales</taxon>
        <taxon>Paracoccaceae</taxon>
        <taxon>Rhodovulum</taxon>
    </lineage>
</organism>
<dbReference type="OrthoDB" id="9795599at2"/>
<dbReference type="AlphaFoldDB" id="A0A844B3L2"/>
<proteinExistence type="inferred from homology"/>
<dbReference type="PANTHER" id="PTHR35983">
    <property type="entry name" value="UPF0166 PROTEIN TM_0021"/>
    <property type="match status" value="1"/>
</dbReference>
<comment type="caution">
    <text evidence="2">The sequence shown here is derived from an EMBL/GenBank/DDBJ whole genome shotgun (WGS) entry which is preliminary data.</text>
</comment>
<dbReference type="InterPro" id="IPR011322">
    <property type="entry name" value="N-reg_PII-like_a/b"/>
</dbReference>
<gene>
    <name evidence="2" type="ORF">GH815_06975</name>
</gene>
<sequence>MTQTTEATLLRLFIGESDEHAGRPLHEAIVLRAREMGLAGATVMRGALGYGRSSRLHTSKILRLSEDLPVVIEIVDRPERIEAFLAETEPMLGSCLVTLEAVRILRYGHDGGMS</sequence>
<keyword evidence="3" id="KW-1185">Reference proteome</keyword>
<dbReference type="RefSeq" id="WP_153748036.1">
    <property type="nucleotide sequence ID" value="NZ_BAAADI010000049.1"/>
</dbReference>
<dbReference type="InterPro" id="IPR003793">
    <property type="entry name" value="UPF0166"/>
</dbReference>
<dbReference type="Proteomes" id="UP000466730">
    <property type="component" value="Unassembled WGS sequence"/>
</dbReference>
<dbReference type="PANTHER" id="PTHR35983:SF1">
    <property type="entry name" value="UPF0166 PROTEIN TM_0021"/>
    <property type="match status" value="1"/>
</dbReference>
<dbReference type="EMBL" id="WJPO01000007">
    <property type="protein sequence ID" value="MRH20731.1"/>
    <property type="molecule type" value="Genomic_DNA"/>
</dbReference>
<evidence type="ECO:0000256" key="1">
    <source>
        <dbReference type="ARBA" id="ARBA00010554"/>
    </source>
</evidence>
<comment type="similarity">
    <text evidence="1">Belongs to the UPF0166 family.</text>
</comment>
<evidence type="ECO:0000313" key="2">
    <source>
        <dbReference type="EMBL" id="MRH20731.1"/>
    </source>
</evidence>
<name>A0A844B3L2_9RHOB</name>
<dbReference type="Pfam" id="PF02641">
    <property type="entry name" value="DUF190"/>
    <property type="match status" value="1"/>
</dbReference>
<dbReference type="InterPro" id="IPR015867">
    <property type="entry name" value="N-reg_PII/ATP_PRibTrfase_C"/>
</dbReference>
<dbReference type="SUPFAM" id="SSF54913">
    <property type="entry name" value="GlnB-like"/>
    <property type="match status" value="1"/>
</dbReference>
<evidence type="ECO:0000313" key="3">
    <source>
        <dbReference type="Proteomes" id="UP000466730"/>
    </source>
</evidence>
<reference evidence="2 3" key="1">
    <citation type="submission" date="2019-11" db="EMBL/GenBank/DDBJ databases">
        <title>Draft Whole-Genome sequence of the marine photosynthetic bacterium Rhodovulum strictum DSM 11289.</title>
        <authorList>
            <person name="Kyndt J.A."/>
            <person name="Meyer T.E."/>
        </authorList>
    </citation>
    <scope>NUCLEOTIDE SEQUENCE [LARGE SCALE GENOMIC DNA]</scope>
    <source>
        <strain evidence="2 3">DSM 11289</strain>
    </source>
</reference>
<protein>
    <submittedName>
        <fullName evidence="2">DUF190 domain-containing protein</fullName>
    </submittedName>
</protein>
<dbReference type="Gene3D" id="3.30.70.120">
    <property type="match status" value="1"/>
</dbReference>
<accession>A0A844B3L2</accession>